<dbReference type="SUPFAM" id="SSF50346">
    <property type="entry name" value="PRC-barrel domain"/>
    <property type="match status" value="1"/>
</dbReference>
<protein>
    <submittedName>
        <fullName evidence="2">PRC-barrel domain protein</fullName>
    </submittedName>
</protein>
<evidence type="ECO:0000259" key="1">
    <source>
        <dbReference type="Pfam" id="PF05239"/>
    </source>
</evidence>
<dbReference type="Pfam" id="PF05239">
    <property type="entry name" value="PRC"/>
    <property type="match status" value="1"/>
</dbReference>
<dbReference type="STRING" id="679901.Mzhil_1928"/>
<gene>
    <name evidence="2" type="ordered locus">Mzhil_1928</name>
</gene>
<name>F7XME7_METZD</name>
<feature type="domain" description="PRC-barrel" evidence="1">
    <location>
        <begin position="3"/>
        <end position="77"/>
    </location>
</feature>
<dbReference type="PANTHER" id="PTHR38137">
    <property type="entry name" value="PRC-BARREL DOMAIN PROTEIN"/>
    <property type="match status" value="1"/>
</dbReference>
<accession>F7XME7</accession>
<proteinExistence type="predicted"/>
<evidence type="ECO:0000313" key="2">
    <source>
        <dbReference type="EMBL" id="AEH61763.1"/>
    </source>
</evidence>
<dbReference type="PANTHER" id="PTHR38137:SF2">
    <property type="entry name" value="PRC-BARREL DOMAIN-CONTAINING PROTEIN"/>
    <property type="match status" value="1"/>
</dbReference>
<evidence type="ECO:0000313" key="3">
    <source>
        <dbReference type="Proteomes" id="UP000006622"/>
    </source>
</evidence>
<dbReference type="GeneID" id="10823572"/>
<dbReference type="HOGENOM" id="CLU_174517_0_0_2"/>
<dbReference type="OrthoDB" id="85079at2157"/>
<sequence>MSKVFAKNLSNKQVMATDGSEVGILFNIVMDIKTSNLISLIVKPDMALDTSKYRQEGEYIILPFESVRAIKDYIVIDKAIAKGTKGPQKETADI</sequence>
<dbReference type="Proteomes" id="UP000006622">
    <property type="component" value="Chromosome"/>
</dbReference>
<dbReference type="AlphaFoldDB" id="F7XME7"/>
<dbReference type="KEGG" id="mzh:Mzhil_1928"/>
<dbReference type="RefSeq" id="WP_013899199.1">
    <property type="nucleotide sequence ID" value="NC_015676.1"/>
</dbReference>
<reference evidence="2" key="1">
    <citation type="submission" date="2010-07" db="EMBL/GenBank/DDBJ databases">
        <title>The complete genome of Methanosalsum zhilinae DSM 4017.</title>
        <authorList>
            <consortium name="US DOE Joint Genome Institute (JGI-PGF)"/>
            <person name="Lucas S."/>
            <person name="Copeland A."/>
            <person name="Lapidus A."/>
            <person name="Glavina del Rio T."/>
            <person name="Dalin E."/>
            <person name="Tice H."/>
            <person name="Bruce D."/>
            <person name="Goodwin L."/>
            <person name="Pitluck S."/>
            <person name="Kyrpides N."/>
            <person name="Mavromatis K."/>
            <person name="Ovchinnikova G."/>
            <person name="Daligault H."/>
            <person name="Detter J.C."/>
            <person name="Han C."/>
            <person name="Tapia R."/>
            <person name="Larimer F."/>
            <person name="Land M."/>
            <person name="Hauser L."/>
            <person name="Markowitz V."/>
            <person name="Cheng J.-F."/>
            <person name="Hugenholtz P."/>
            <person name="Woyke T."/>
            <person name="Wu D."/>
            <person name="Spring S."/>
            <person name="Schueler E."/>
            <person name="Brambilla E."/>
            <person name="Klenk H.-P."/>
            <person name="Eisen J.A."/>
        </authorList>
    </citation>
    <scope>NUCLEOTIDE SEQUENCE</scope>
    <source>
        <strain evidence="2">DSM 4017</strain>
    </source>
</reference>
<dbReference type="Gene3D" id="2.30.30.240">
    <property type="entry name" value="PRC-barrel domain"/>
    <property type="match status" value="1"/>
</dbReference>
<dbReference type="EMBL" id="CP002101">
    <property type="protein sequence ID" value="AEH61763.1"/>
    <property type="molecule type" value="Genomic_DNA"/>
</dbReference>
<organism evidence="2 3">
    <name type="scientific">Methanosalsum zhilinae (strain DSM 4017 / NBRC 107636 / OCM 62 / WeN5)</name>
    <name type="common">Methanohalophilus zhilinae</name>
    <dbReference type="NCBI Taxonomy" id="679901"/>
    <lineage>
        <taxon>Archaea</taxon>
        <taxon>Methanobacteriati</taxon>
        <taxon>Methanobacteriota</taxon>
        <taxon>Stenosarchaea group</taxon>
        <taxon>Methanomicrobia</taxon>
        <taxon>Methanosarcinales</taxon>
        <taxon>Methanosarcinaceae</taxon>
        <taxon>Methanosalsum</taxon>
    </lineage>
</organism>
<dbReference type="InterPro" id="IPR027275">
    <property type="entry name" value="PRC-brl_dom"/>
</dbReference>
<dbReference type="InterPro" id="IPR011033">
    <property type="entry name" value="PRC_barrel-like_sf"/>
</dbReference>
<keyword evidence="3" id="KW-1185">Reference proteome</keyword>